<sequence length="91" mass="11046">RHRLHNQTACRAYYSGLIFRTFPLYSTEALFETRIVRGWIERLFGRPWRPLQKYATEYQHGVFLKWHQRQNVLVAHPLTVGRLLKEAYEEE</sequence>
<feature type="non-terminal residue" evidence="1">
    <location>
        <position position="1"/>
    </location>
</feature>
<reference evidence="1" key="1">
    <citation type="journal article" date="2015" name="Nature">
        <title>Complex archaea that bridge the gap between prokaryotes and eukaryotes.</title>
        <authorList>
            <person name="Spang A."/>
            <person name="Saw J.H."/>
            <person name="Jorgensen S.L."/>
            <person name="Zaremba-Niedzwiedzka K."/>
            <person name="Martijn J."/>
            <person name="Lind A.E."/>
            <person name="van Eijk R."/>
            <person name="Schleper C."/>
            <person name="Guy L."/>
            <person name="Ettema T.J."/>
        </authorList>
    </citation>
    <scope>NUCLEOTIDE SEQUENCE</scope>
</reference>
<proteinExistence type="predicted"/>
<dbReference type="AlphaFoldDB" id="A0A0F8W729"/>
<name>A0A0F8W729_9ZZZZ</name>
<evidence type="ECO:0000313" key="1">
    <source>
        <dbReference type="EMBL" id="KKK52597.1"/>
    </source>
</evidence>
<gene>
    <name evidence="1" type="ORF">LCGC14_3103330</name>
</gene>
<protein>
    <submittedName>
        <fullName evidence="1">Uncharacterized protein</fullName>
    </submittedName>
</protein>
<organism evidence="1">
    <name type="scientific">marine sediment metagenome</name>
    <dbReference type="NCBI Taxonomy" id="412755"/>
    <lineage>
        <taxon>unclassified sequences</taxon>
        <taxon>metagenomes</taxon>
        <taxon>ecological metagenomes</taxon>
    </lineage>
</organism>
<dbReference type="EMBL" id="LAZR01066941">
    <property type="protein sequence ID" value="KKK52597.1"/>
    <property type="molecule type" value="Genomic_DNA"/>
</dbReference>
<comment type="caution">
    <text evidence="1">The sequence shown here is derived from an EMBL/GenBank/DDBJ whole genome shotgun (WGS) entry which is preliminary data.</text>
</comment>
<accession>A0A0F8W729</accession>